<dbReference type="CDD" id="cd14014">
    <property type="entry name" value="STKc_PknB_like"/>
    <property type="match status" value="1"/>
</dbReference>
<feature type="coiled-coil region" evidence="5">
    <location>
        <begin position="684"/>
        <end position="711"/>
    </location>
</feature>
<dbReference type="GO" id="GO:0005524">
    <property type="term" value="F:ATP binding"/>
    <property type="evidence" value="ECO:0007669"/>
    <property type="project" value="UniProtKB-KW"/>
</dbReference>
<protein>
    <submittedName>
        <fullName evidence="7">Serine/threonine protein kinase PrkC, regulator of stationary phase</fullName>
    </submittedName>
</protein>
<dbReference type="InterPro" id="IPR000719">
    <property type="entry name" value="Prot_kinase_dom"/>
</dbReference>
<dbReference type="PROSITE" id="PS00108">
    <property type="entry name" value="PROTEIN_KINASE_ST"/>
    <property type="match status" value="1"/>
</dbReference>
<keyword evidence="7" id="KW-0723">Serine/threonine-protein kinase</keyword>
<keyword evidence="2" id="KW-0547">Nucleotide-binding</keyword>
<dbReference type="InterPro" id="IPR008271">
    <property type="entry name" value="Ser/Thr_kinase_AS"/>
</dbReference>
<organism evidence="7">
    <name type="scientific">hydrothermal vent metagenome</name>
    <dbReference type="NCBI Taxonomy" id="652676"/>
    <lineage>
        <taxon>unclassified sequences</taxon>
        <taxon>metagenomes</taxon>
        <taxon>ecological metagenomes</taxon>
    </lineage>
</organism>
<dbReference type="GO" id="GO:0004674">
    <property type="term" value="F:protein serine/threonine kinase activity"/>
    <property type="evidence" value="ECO:0007669"/>
    <property type="project" value="UniProtKB-KW"/>
</dbReference>
<dbReference type="InterPro" id="IPR017441">
    <property type="entry name" value="Protein_kinase_ATP_BS"/>
</dbReference>
<feature type="domain" description="Protein kinase" evidence="6">
    <location>
        <begin position="22"/>
        <end position="282"/>
    </location>
</feature>
<keyword evidence="1" id="KW-0808">Transferase</keyword>
<name>A0A3B1A5N6_9ZZZZ</name>
<evidence type="ECO:0000313" key="7">
    <source>
        <dbReference type="EMBL" id="VAW94907.1"/>
    </source>
</evidence>
<evidence type="ECO:0000256" key="2">
    <source>
        <dbReference type="ARBA" id="ARBA00022741"/>
    </source>
</evidence>
<dbReference type="PANTHER" id="PTHR43289:SF6">
    <property type="entry name" value="SERINE_THREONINE-PROTEIN KINASE NEKL-3"/>
    <property type="match status" value="1"/>
</dbReference>
<accession>A0A3B1A5N6</accession>
<dbReference type="AlphaFoldDB" id="A0A3B1A5N6"/>
<dbReference type="InterPro" id="IPR011990">
    <property type="entry name" value="TPR-like_helical_dom_sf"/>
</dbReference>
<dbReference type="PROSITE" id="PS50011">
    <property type="entry name" value="PROTEIN_KINASE_DOM"/>
    <property type="match status" value="1"/>
</dbReference>
<dbReference type="InterPro" id="IPR011009">
    <property type="entry name" value="Kinase-like_dom_sf"/>
</dbReference>
<evidence type="ECO:0000259" key="6">
    <source>
        <dbReference type="PROSITE" id="PS50011"/>
    </source>
</evidence>
<evidence type="ECO:0000256" key="4">
    <source>
        <dbReference type="ARBA" id="ARBA00022840"/>
    </source>
</evidence>
<sequence length="863" mass="97494">MANKKLTSNDNQVASVVSIPGYKIVDILGRGGMAIVYKATQVSIGRTVALKVLAPNHADETFTDRFLREAQIISHLTHPNIITVFDAGVHKSHHYMSMEYISGKTLRDARDDLSRRQKIDVLRQIALALDYAGKKGYVHRDIKPENIMLHEDGRAVLMDFGIARGDDTARGLTLTGKAIGTPYYMSPEQTKGIKVDSRSDIYSFGVVLFQALTGVVPYDGNSFVDIGMKHITEAIPSLPRGLESFQVIVNTAMSKDPEHRYQTAGELIVALDKIALSELDFIDAKSAVIANKNIDYDSATIVESDIKQPVASADKNTAKLKGNIKPGLKIRSKTQYQNKVSSPKGDVSRADEYPPTKWRRRFLSLLLLMTLAAGVYFNQSELKLHWKKYAVPLLHEYLPEDIKLEVGLEKRITKINNKTNKLKKVKKNVVVETLFNIENFKTKQKIEKTVTLTDLEIEQLFAELDTNPSNSNSLILYYKNILNEDKSNIVAHKGVNNLRKWFLSQINNSVKNNDVARGKMLLTILKNNFPSIVHKLKYQKWENMFLRKESITAHLRLAEEFFNKKHYIEPPLENAHEQLMIVLADEPDNITAKAMQQKMLDIFVEQIKNQQAVKNYESAIISAESGLVISKNDAFLKSSLKQLKKLFKQQQNIDKQLALAKIQMDKGNFVTPANNNAFKIYYSVLEIEKNNKSATKALKQIELKLANQATQAIKSNNISNAKLILQLLEQFYPDSSHLKKTQTKLAEQIDSKNPTITKIVFSDVLMSSMVKMEDIRIQSGKRIYFGIKFKNFSAGSSYLLVNLLDHTAITKLEQKTIKLNGIIGEQIFFVEIPGEGLTPGNYYVEVKHGKKSLIKKSFQVFKP</sequence>
<dbReference type="Pfam" id="PF00069">
    <property type="entry name" value="Pkinase"/>
    <property type="match status" value="1"/>
</dbReference>
<dbReference type="EMBL" id="UOFS01000019">
    <property type="protein sequence ID" value="VAW94907.1"/>
    <property type="molecule type" value="Genomic_DNA"/>
</dbReference>
<evidence type="ECO:0000256" key="5">
    <source>
        <dbReference type="SAM" id="Coils"/>
    </source>
</evidence>
<evidence type="ECO:0000256" key="1">
    <source>
        <dbReference type="ARBA" id="ARBA00022679"/>
    </source>
</evidence>
<dbReference type="Gene3D" id="1.10.510.10">
    <property type="entry name" value="Transferase(Phosphotransferase) domain 1"/>
    <property type="match status" value="1"/>
</dbReference>
<keyword evidence="4" id="KW-0067">ATP-binding</keyword>
<keyword evidence="5" id="KW-0175">Coiled coil</keyword>
<proteinExistence type="predicted"/>
<gene>
    <name evidence="7" type="ORF">MNBD_GAMMA22-1679</name>
</gene>
<reference evidence="7" key="1">
    <citation type="submission" date="2018-06" db="EMBL/GenBank/DDBJ databases">
        <authorList>
            <person name="Zhirakovskaya E."/>
        </authorList>
    </citation>
    <scope>NUCLEOTIDE SEQUENCE</scope>
</reference>
<dbReference type="PANTHER" id="PTHR43289">
    <property type="entry name" value="MITOGEN-ACTIVATED PROTEIN KINASE KINASE KINASE 20-RELATED"/>
    <property type="match status" value="1"/>
</dbReference>
<dbReference type="SMART" id="SM00220">
    <property type="entry name" value="S_TKc"/>
    <property type="match status" value="1"/>
</dbReference>
<dbReference type="SUPFAM" id="SSF56112">
    <property type="entry name" value="Protein kinase-like (PK-like)"/>
    <property type="match status" value="1"/>
</dbReference>
<dbReference type="Gene3D" id="1.25.40.10">
    <property type="entry name" value="Tetratricopeptide repeat domain"/>
    <property type="match status" value="1"/>
</dbReference>
<keyword evidence="3 7" id="KW-0418">Kinase</keyword>
<dbReference type="PROSITE" id="PS00107">
    <property type="entry name" value="PROTEIN_KINASE_ATP"/>
    <property type="match status" value="1"/>
</dbReference>
<evidence type="ECO:0000256" key="3">
    <source>
        <dbReference type="ARBA" id="ARBA00022777"/>
    </source>
</evidence>
<dbReference type="Gene3D" id="3.30.200.20">
    <property type="entry name" value="Phosphorylase Kinase, domain 1"/>
    <property type="match status" value="1"/>
</dbReference>